<comment type="caution">
    <text evidence="1">The sequence shown here is derived from an EMBL/GenBank/DDBJ whole genome shotgun (WGS) entry which is preliminary data.</text>
</comment>
<dbReference type="Proteomes" id="UP001304769">
    <property type="component" value="Unassembled WGS sequence"/>
</dbReference>
<proteinExistence type="predicted"/>
<gene>
    <name evidence="1" type="ORF">SPF06_01100</name>
</gene>
<dbReference type="EMBL" id="JAYGGQ010000001">
    <property type="protein sequence ID" value="MEA5453308.1"/>
    <property type="molecule type" value="Genomic_DNA"/>
</dbReference>
<accession>A0ABU5T0Y7</accession>
<evidence type="ECO:0000313" key="2">
    <source>
        <dbReference type="Proteomes" id="UP001304769"/>
    </source>
</evidence>
<reference evidence="1 2" key="1">
    <citation type="submission" date="2023-12" db="EMBL/GenBank/DDBJ databases">
        <title>Sinomonas terricola sp. nov, isolated from litchi orchard soil in Guangdong, PR China.</title>
        <authorList>
            <person name="Jiaxin W."/>
            <person name="Yang Z."/>
            <person name="Honghui Z."/>
        </authorList>
    </citation>
    <scope>NUCLEOTIDE SEQUENCE [LARGE SCALE GENOMIC DNA]</scope>
    <source>
        <strain evidence="1 2">JGH33</strain>
    </source>
</reference>
<keyword evidence="2" id="KW-1185">Reference proteome</keyword>
<organism evidence="1 2">
    <name type="scientific">Sinomonas terricola</name>
    <dbReference type="NCBI Taxonomy" id="3110330"/>
    <lineage>
        <taxon>Bacteria</taxon>
        <taxon>Bacillati</taxon>
        <taxon>Actinomycetota</taxon>
        <taxon>Actinomycetes</taxon>
        <taxon>Micrococcales</taxon>
        <taxon>Micrococcaceae</taxon>
        <taxon>Sinomonas</taxon>
    </lineage>
</organism>
<dbReference type="RefSeq" id="WP_323277080.1">
    <property type="nucleotide sequence ID" value="NZ_JAYGGQ010000001.1"/>
</dbReference>
<protein>
    <recommendedName>
        <fullName evidence="3">Minor tail protein</fullName>
    </recommendedName>
</protein>
<name>A0ABU5T0Y7_9MICC</name>
<evidence type="ECO:0000313" key="1">
    <source>
        <dbReference type="EMBL" id="MEA5453308.1"/>
    </source>
</evidence>
<evidence type="ECO:0008006" key="3">
    <source>
        <dbReference type="Google" id="ProtNLM"/>
    </source>
</evidence>
<sequence>MRTLDANSTNALAGSRPGDTITVWCWYNGQLAYPDPIPVGQWSMSYDTGRQIQTLDLEVPDSDGTKAPWLLSDPLGVAGSRLQVFYNVGGAGTVAYDWFRISQADPEETWRSYLVTNQGVVNRDTPIPNGKSVRWASGGARTRLKADSLTRNIANAQFLAPSSPAAGSPTVVSEIKRLLTDLMPVTVLSGVTDAAVPSTLVYPQDRLAAVQSLAKRVGADIRTNGSGLLEVYPIANTGTVWTLAPGVEGFQIDVQRTMKLDGLNNVFVADGTGSGSGQRAIRGIARVTGGPLKDGGPHGSYPVFVSSNLIATQADADAYAATMRDTQLDGLLVQMVATCLPHPGLQIGDWITVQAVTTAPAKQVVSFPARVRTIDLRGHDSTVDAMTLGLDASYSDVASVFSGVARG</sequence>